<dbReference type="PANTHER" id="PTHR13510">
    <property type="entry name" value="FYVE-FINGER-CONTAINING RAB5 EFFECTOR PROTEIN RABENOSYN-5-RELATED"/>
    <property type="match status" value="1"/>
</dbReference>
<evidence type="ECO:0000256" key="2">
    <source>
        <dbReference type="ARBA" id="ARBA00022771"/>
    </source>
</evidence>
<dbReference type="GO" id="GO:0008270">
    <property type="term" value="F:zinc ion binding"/>
    <property type="evidence" value="ECO:0007669"/>
    <property type="project" value="UniProtKB-KW"/>
</dbReference>
<evidence type="ECO:0000313" key="7">
    <source>
        <dbReference type="EMBL" id="CAD8862004.1"/>
    </source>
</evidence>
<evidence type="ECO:0000256" key="1">
    <source>
        <dbReference type="ARBA" id="ARBA00022723"/>
    </source>
</evidence>
<dbReference type="PROSITE" id="PS50178">
    <property type="entry name" value="ZF_FYVE"/>
    <property type="match status" value="1"/>
</dbReference>
<sequence length="391" mass="42427">MVARSVLKERVPSNATVLGEGWEGDLPNCSLCKATLGSLQRHHCRICGRCICASCSPHSVKIETSCRQRACNHCVEPALKGPILQKRLALLGDQLTALHDPERAPSAPQKSVDASLAYCEGAVAEVQSSMKEKMLAEEARKTREQNNRHALQDDLDFAKDFILNMGLRLHSMHGSDEPASNDPESLQDIISYCAAALGPLQESMASASRSFTNRKTSRSRTPNGQRTNGRSRSLALPESRMSLISVCSYETDATSNPRGAYLCQDCHVCNAKLGKRHLRPRHTCQVCQKPVCGPCSPSSLQLEKMGSLQRACTPCVMGIHTLTAVQGRLALFSERLTMLAAAGNVAGEECIRGGSVELILGRAETALGNLERASDLKHGTRWGLAINEPEE</sequence>
<dbReference type="CDD" id="cd00065">
    <property type="entry name" value="FYVE_like_SF"/>
    <property type="match status" value="2"/>
</dbReference>
<dbReference type="SMART" id="SM00064">
    <property type="entry name" value="FYVE"/>
    <property type="match status" value="2"/>
</dbReference>
<evidence type="ECO:0000256" key="3">
    <source>
        <dbReference type="ARBA" id="ARBA00022833"/>
    </source>
</evidence>
<gene>
    <name evidence="7" type="ORF">NSCI0253_LOCUS36359</name>
</gene>
<dbReference type="InterPro" id="IPR000306">
    <property type="entry name" value="Znf_FYVE"/>
</dbReference>
<accession>A0A7S1AQK7</accession>
<evidence type="ECO:0000259" key="6">
    <source>
        <dbReference type="PROSITE" id="PS50178"/>
    </source>
</evidence>
<evidence type="ECO:0000256" key="5">
    <source>
        <dbReference type="SAM" id="MobiDB-lite"/>
    </source>
</evidence>
<name>A0A7S1AQK7_NOCSC</name>
<dbReference type="InterPro" id="IPR011011">
    <property type="entry name" value="Znf_FYVE_PHD"/>
</dbReference>
<keyword evidence="2 4" id="KW-0863">Zinc-finger</keyword>
<keyword evidence="3" id="KW-0862">Zinc</keyword>
<dbReference type="EMBL" id="HBFQ01051010">
    <property type="protein sequence ID" value="CAD8862004.1"/>
    <property type="molecule type" value="Transcribed_RNA"/>
</dbReference>
<keyword evidence="1" id="KW-0479">Metal-binding</keyword>
<feature type="domain" description="FYVE-type" evidence="6">
    <location>
        <begin position="23"/>
        <end position="79"/>
    </location>
</feature>
<dbReference type="SUPFAM" id="SSF57903">
    <property type="entry name" value="FYVE/PHD zinc finger"/>
    <property type="match status" value="2"/>
</dbReference>
<proteinExistence type="predicted"/>
<dbReference type="InterPro" id="IPR013083">
    <property type="entry name" value="Znf_RING/FYVE/PHD"/>
</dbReference>
<dbReference type="AlphaFoldDB" id="A0A7S1AQK7"/>
<protein>
    <recommendedName>
        <fullName evidence="6">FYVE-type domain-containing protein</fullName>
    </recommendedName>
</protein>
<dbReference type="InterPro" id="IPR017455">
    <property type="entry name" value="Znf_FYVE-rel"/>
</dbReference>
<dbReference type="PANTHER" id="PTHR13510:SF44">
    <property type="entry name" value="RABENOSYN-5"/>
    <property type="match status" value="1"/>
</dbReference>
<dbReference type="Gene3D" id="3.30.40.10">
    <property type="entry name" value="Zinc/RING finger domain, C3HC4 (zinc finger)"/>
    <property type="match status" value="2"/>
</dbReference>
<dbReference type="Pfam" id="PF01363">
    <property type="entry name" value="FYVE"/>
    <property type="match status" value="1"/>
</dbReference>
<reference evidence="7" key="1">
    <citation type="submission" date="2021-01" db="EMBL/GenBank/DDBJ databases">
        <authorList>
            <person name="Corre E."/>
            <person name="Pelletier E."/>
            <person name="Niang G."/>
            <person name="Scheremetjew M."/>
            <person name="Finn R."/>
            <person name="Kale V."/>
            <person name="Holt S."/>
            <person name="Cochrane G."/>
            <person name="Meng A."/>
            <person name="Brown T."/>
            <person name="Cohen L."/>
        </authorList>
    </citation>
    <scope>NUCLEOTIDE SEQUENCE</scope>
</reference>
<organism evidence="7">
    <name type="scientific">Noctiluca scintillans</name>
    <name type="common">Sea sparkle</name>
    <name type="synonym">Red tide dinoflagellate</name>
    <dbReference type="NCBI Taxonomy" id="2966"/>
    <lineage>
        <taxon>Eukaryota</taxon>
        <taxon>Sar</taxon>
        <taxon>Alveolata</taxon>
        <taxon>Dinophyceae</taxon>
        <taxon>Noctilucales</taxon>
        <taxon>Noctilucaceae</taxon>
        <taxon>Noctiluca</taxon>
    </lineage>
</organism>
<evidence type="ECO:0000256" key="4">
    <source>
        <dbReference type="PROSITE-ProRule" id="PRU00091"/>
    </source>
</evidence>
<feature type="compositionally biased region" description="Polar residues" evidence="5">
    <location>
        <begin position="204"/>
        <end position="231"/>
    </location>
</feature>
<feature type="region of interest" description="Disordered" evidence="5">
    <location>
        <begin position="204"/>
        <end position="235"/>
    </location>
</feature>
<dbReference type="InterPro" id="IPR052727">
    <property type="entry name" value="Rab4/Rab5_effector"/>
</dbReference>